<reference evidence="3 4" key="1">
    <citation type="journal article" date="2021" name="Nat. Commun.">
        <title>Genetic determinants of endophytism in the Arabidopsis root mycobiome.</title>
        <authorList>
            <person name="Mesny F."/>
            <person name="Miyauchi S."/>
            <person name="Thiergart T."/>
            <person name="Pickel B."/>
            <person name="Atanasova L."/>
            <person name="Karlsson M."/>
            <person name="Huettel B."/>
            <person name="Barry K.W."/>
            <person name="Haridas S."/>
            <person name="Chen C."/>
            <person name="Bauer D."/>
            <person name="Andreopoulos W."/>
            <person name="Pangilinan J."/>
            <person name="LaButti K."/>
            <person name="Riley R."/>
            <person name="Lipzen A."/>
            <person name="Clum A."/>
            <person name="Drula E."/>
            <person name="Henrissat B."/>
            <person name="Kohler A."/>
            <person name="Grigoriev I.V."/>
            <person name="Martin F.M."/>
            <person name="Hacquard S."/>
        </authorList>
    </citation>
    <scope>NUCLEOTIDE SEQUENCE [LARGE SCALE GENOMIC DNA]</scope>
    <source>
        <strain evidence="3 4">MPI-SDFR-AT-0080</strain>
    </source>
</reference>
<proteinExistence type="inferred from homology"/>
<dbReference type="GO" id="GO:0016787">
    <property type="term" value="F:hydrolase activity"/>
    <property type="evidence" value="ECO:0007669"/>
    <property type="project" value="UniProtKB-KW"/>
</dbReference>
<evidence type="ECO:0000313" key="4">
    <source>
        <dbReference type="Proteomes" id="UP000774617"/>
    </source>
</evidence>
<dbReference type="PANTHER" id="PTHR40841">
    <property type="entry name" value="SIDEROPHORE TRIACETYLFUSARININE C ESTERASE"/>
    <property type="match status" value="1"/>
</dbReference>
<gene>
    <name evidence="3" type="ORF">B0J12DRAFT_563631</name>
</gene>
<dbReference type="InterPro" id="IPR052558">
    <property type="entry name" value="Siderophore_Hydrolase_D"/>
</dbReference>
<comment type="caution">
    <text evidence="3">The sequence shown here is derived from an EMBL/GenBank/DDBJ whole genome shotgun (WGS) entry which is preliminary data.</text>
</comment>
<dbReference type="Proteomes" id="UP000774617">
    <property type="component" value="Unassembled WGS sequence"/>
</dbReference>
<dbReference type="EMBL" id="JAGTJR010000003">
    <property type="protein sequence ID" value="KAH7062527.1"/>
    <property type="molecule type" value="Genomic_DNA"/>
</dbReference>
<feature type="non-terminal residue" evidence="3">
    <location>
        <position position="1"/>
    </location>
</feature>
<keyword evidence="2 3" id="KW-0378">Hydrolase</keyword>
<evidence type="ECO:0000313" key="3">
    <source>
        <dbReference type="EMBL" id="KAH7062527.1"/>
    </source>
</evidence>
<evidence type="ECO:0000256" key="2">
    <source>
        <dbReference type="ARBA" id="ARBA00022801"/>
    </source>
</evidence>
<organism evidence="3 4">
    <name type="scientific">Macrophomina phaseolina</name>
    <dbReference type="NCBI Taxonomy" id="35725"/>
    <lineage>
        <taxon>Eukaryota</taxon>
        <taxon>Fungi</taxon>
        <taxon>Dikarya</taxon>
        <taxon>Ascomycota</taxon>
        <taxon>Pezizomycotina</taxon>
        <taxon>Dothideomycetes</taxon>
        <taxon>Dothideomycetes incertae sedis</taxon>
        <taxon>Botryosphaeriales</taxon>
        <taxon>Botryosphaeriaceae</taxon>
        <taxon>Macrophomina</taxon>
    </lineage>
</organism>
<comment type="similarity">
    <text evidence="1">Belongs to the esterase D family.</text>
</comment>
<dbReference type="Pfam" id="PF00756">
    <property type="entry name" value="Esterase"/>
    <property type="match status" value="1"/>
</dbReference>
<dbReference type="PANTHER" id="PTHR40841:SF2">
    <property type="entry name" value="SIDEROPHORE-DEGRADING ESTERASE (EUROFUNG)"/>
    <property type="match status" value="1"/>
</dbReference>
<keyword evidence="4" id="KW-1185">Reference proteome</keyword>
<dbReference type="InterPro" id="IPR000801">
    <property type="entry name" value="Esterase-like"/>
</dbReference>
<dbReference type="InterPro" id="IPR029058">
    <property type="entry name" value="AB_hydrolase_fold"/>
</dbReference>
<sequence length="261" mass="29116">YVLDGNAYFFSATEIVRRIFHLPETGATVVAIGYPPARHVLDPHRSADFTSPSSTYEPVLGKDGRPLTVEYGGAKEFLEVVEGEIMPLVSRETFPNVTLGPRALFGHSYGGLFTLHALFARPNLFNTFIAGSPSIWWNGKRILELETEFRAGRRRTGDVAIAASERRPQLFVMYGSEEQLPRKTKGESEESFEERIKYAAERGLKDSAVGVCRRLLDSGLLRKVWLQEFLDESHGSVAICELSRGTVQFLESCVDESEIPA</sequence>
<name>A0ABQ8GR84_9PEZI</name>
<dbReference type="Gene3D" id="3.40.50.1820">
    <property type="entry name" value="alpha/beta hydrolase"/>
    <property type="match status" value="1"/>
</dbReference>
<protein>
    <submittedName>
        <fullName evidence="3">Alpha/Beta hydrolase protein</fullName>
    </submittedName>
</protein>
<evidence type="ECO:0000256" key="1">
    <source>
        <dbReference type="ARBA" id="ARBA00005622"/>
    </source>
</evidence>
<accession>A0ABQ8GR84</accession>
<dbReference type="SUPFAM" id="SSF53474">
    <property type="entry name" value="alpha/beta-Hydrolases"/>
    <property type="match status" value="1"/>
</dbReference>